<feature type="region of interest" description="Disordered" evidence="1">
    <location>
        <begin position="56"/>
        <end position="85"/>
    </location>
</feature>
<protein>
    <submittedName>
        <fullName evidence="2">Chromosome partitioning protein</fullName>
    </submittedName>
</protein>
<feature type="compositionally biased region" description="Polar residues" evidence="1">
    <location>
        <begin position="56"/>
        <end position="76"/>
    </location>
</feature>
<accession>A0A0J7JV52</accession>
<keyword evidence="3" id="KW-1185">Reference proteome</keyword>
<evidence type="ECO:0000313" key="3">
    <source>
        <dbReference type="Proteomes" id="UP000036403"/>
    </source>
</evidence>
<name>A0A0J7JV52_LASNI</name>
<organism evidence="2 3">
    <name type="scientific">Lasius niger</name>
    <name type="common">Black garden ant</name>
    <dbReference type="NCBI Taxonomy" id="67767"/>
    <lineage>
        <taxon>Eukaryota</taxon>
        <taxon>Metazoa</taxon>
        <taxon>Ecdysozoa</taxon>
        <taxon>Arthropoda</taxon>
        <taxon>Hexapoda</taxon>
        <taxon>Insecta</taxon>
        <taxon>Pterygota</taxon>
        <taxon>Neoptera</taxon>
        <taxon>Endopterygota</taxon>
        <taxon>Hymenoptera</taxon>
        <taxon>Apocrita</taxon>
        <taxon>Aculeata</taxon>
        <taxon>Formicoidea</taxon>
        <taxon>Formicidae</taxon>
        <taxon>Formicinae</taxon>
        <taxon>Lasius</taxon>
        <taxon>Lasius</taxon>
    </lineage>
</organism>
<dbReference type="Proteomes" id="UP000036403">
    <property type="component" value="Unassembled WGS sequence"/>
</dbReference>
<comment type="caution">
    <text evidence="2">The sequence shown here is derived from an EMBL/GenBank/DDBJ whole genome shotgun (WGS) entry which is preliminary data.</text>
</comment>
<dbReference type="EMBL" id="LBMM01028329">
    <property type="protein sequence ID" value="KMQ82103.1"/>
    <property type="molecule type" value="Genomic_DNA"/>
</dbReference>
<sequence>FANYQKWVSIDRLKPAFLPVDSVLPKFRTTEEQHPVAFPNSEVPCKSDAEVSCKSSVDQSKVPESNTSTTKSYTTRSGRKVRFRL</sequence>
<feature type="non-terminal residue" evidence="2">
    <location>
        <position position="1"/>
    </location>
</feature>
<evidence type="ECO:0000256" key="1">
    <source>
        <dbReference type="SAM" id="MobiDB-lite"/>
    </source>
</evidence>
<dbReference type="PaxDb" id="67767-A0A0J7JV52"/>
<proteinExistence type="predicted"/>
<dbReference type="AlphaFoldDB" id="A0A0J7JV52"/>
<reference evidence="2 3" key="1">
    <citation type="submission" date="2015-04" db="EMBL/GenBank/DDBJ databases">
        <title>Lasius niger genome sequencing.</title>
        <authorList>
            <person name="Konorov E.A."/>
            <person name="Nikitin M.A."/>
            <person name="Kirill M.V."/>
            <person name="Chang P."/>
        </authorList>
    </citation>
    <scope>NUCLEOTIDE SEQUENCE [LARGE SCALE GENOMIC DNA]</scope>
    <source>
        <tissue evidence="2">Whole</tissue>
    </source>
</reference>
<evidence type="ECO:0000313" key="2">
    <source>
        <dbReference type="EMBL" id="KMQ82103.1"/>
    </source>
</evidence>
<gene>
    <name evidence="2" type="ORF">RF55_24166</name>
</gene>